<reference evidence="2" key="1">
    <citation type="journal article" date="2020" name="Stud. Mycol.">
        <title>101 Dothideomycetes genomes: a test case for predicting lifestyles and emergence of pathogens.</title>
        <authorList>
            <person name="Haridas S."/>
            <person name="Albert R."/>
            <person name="Binder M."/>
            <person name="Bloem J."/>
            <person name="Labutti K."/>
            <person name="Salamov A."/>
            <person name="Andreopoulos B."/>
            <person name="Baker S."/>
            <person name="Barry K."/>
            <person name="Bills G."/>
            <person name="Bluhm B."/>
            <person name="Cannon C."/>
            <person name="Castanera R."/>
            <person name="Culley D."/>
            <person name="Daum C."/>
            <person name="Ezra D."/>
            <person name="Gonzalez J."/>
            <person name="Henrissat B."/>
            <person name="Kuo A."/>
            <person name="Liang C."/>
            <person name="Lipzen A."/>
            <person name="Lutzoni F."/>
            <person name="Magnuson J."/>
            <person name="Mondo S."/>
            <person name="Nolan M."/>
            <person name="Ohm R."/>
            <person name="Pangilinan J."/>
            <person name="Park H.-J."/>
            <person name="Ramirez L."/>
            <person name="Alfaro M."/>
            <person name="Sun H."/>
            <person name="Tritt A."/>
            <person name="Yoshinaga Y."/>
            <person name="Zwiers L.-H."/>
            <person name="Turgeon B."/>
            <person name="Goodwin S."/>
            <person name="Spatafora J."/>
            <person name="Crous P."/>
            <person name="Grigoriev I."/>
        </authorList>
    </citation>
    <scope>NUCLEOTIDE SEQUENCE</scope>
    <source>
        <strain evidence="2">CBS 122681</strain>
    </source>
</reference>
<dbReference type="Proteomes" id="UP000799324">
    <property type="component" value="Unassembled WGS sequence"/>
</dbReference>
<feature type="compositionally biased region" description="Basic and acidic residues" evidence="1">
    <location>
        <begin position="494"/>
        <end position="505"/>
    </location>
</feature>
<feature type="region of interest" description="Disordered" evidence="1">
    <location>
        <begin position="489"/>
        <end position="516"/>
    </location>
</feature>
<evidence type="ECO:0000313" key="3">
    <source>
        <dbReference type="Proteomes" id="UP000799324"/>
    </source>
</evidence>
<keyword evidence="3" id="KW-1185">Reference proteome</keyword>
<dbReference type="AlphaFoldDB" id="A0A6A6T5S4"/>
<feature type="region of interest" description="Disordered" evidence="1">
    <location>
        <begin position="1"/>
        <end position="27"/>
    </location>
</feature>
<proteinExistence type="predicted"/>
<name>A0A6A6T5S4_9PLEO</name>
<dbReference type="EMBL" id="MU004361">
    <property type="protein sequence ID" value="KAF2654637.1"/>
    <property type="molecule type" value="Genomic_DNA"/>
</dbReference>
<sequence>MLPLSKDIFSKRTTESQTTSGIDAPMQVPSSIQYKPYQIWRPHPVIVAVPKNDRERHHGNWCKFKKKLKGKLNIGKKPPHSTQSHEYKLHHGDCKRFDSVEWDFDSGRLETSSTVYIPRYHASSEEKDPSQIPFQLITDDDVTSPDATKSTNNVCSSFDATSPSIVETDATFISFSSNELEVGDSPLRHKPGRNNLSAFYAQGESALPTISSDAVLTRKSDGAKHIETATVAPILHAPLVSTFDDMDPTPLTKAMKSRVWGHEVEHSDPSIYDKGYFTARPDRSKDAAYKISDVLQMKIGYNILSNVVHAASYGNVHCQETLMEVYANCTARSKIYSLKLRRLIRKGYLVLELFCLAEAHLIRWQVANIIRNQLFPSLVGNVEYERKQFTSYIHHSVQVGALPKMSASQTLVLATQDDSDEESAVEQAVFDERELFGREKFIFVHQDGSVDRQIDVRNYNDLFAPEWATCEAQNPNPRNTYVEPKLKKKAGMHFRKDSHSPEKSSRGKITNTSTFR</sequence>
<protein>
    <submittedName>
        <fullName evidence="2">Uncharacterized protein</fullName>
    </submittedName>
</protein>
<gene>
    <name evidence="2" type="ORF">K491DRAFT_758846</name>
</gene>
<accession>A0A6A6T5S4</accession>
<evidence type="ECO:0000256" key="1">
    <source>
        <dbReference type="SAM" id="MobiDB-lite"/>
    </source>
</evidence>
<evidence type="ECO:0000313" key="2">
    <source>
        <dbReference type="EMBL" id="KAF2654637.1"/>
    </source>
</evidence>
<feature type="compositionally biased region" description="Polar residues" evidence="1">
    <location>
        <begin position="507"/>
        <end position="516"/>
    </location>
</feature>
<organism evidence="2 3">
    <name type="scientific">Lophiostoma macrostomum CBS 122681</name>
    <dbReference type="NCBI Taxonomy" id="1314788"/>
    <lineage>
        <taxon>Eukaryota</taxon>
        <taxon>Fungi</taxon>
        <taxon>Dikarya</taxon>
        <taxon>Ascomycota</taxon>
        <taxon>Pezizomycotina</taxon>
        <taxon>Dothideomycetes</taxon>
        <taxon>Pleosporomycetidae</taxon>
        <taxon>Pleosporales</taxon>
        <taxon>Lophiostomataceae</taxon>
        <taxon>Lophiostoma</taxon>
    </lineage>
</organism>